<feature type="transmembrane region" description="Helical" evidence="1">
    <location>
        <begin position="159"/>
        <end position="186"/>
    </location>
</feature>
<dbReference type="InterPro" id="IPR021280">
    <property type="entry name" value="TMEM260-like"/>
</dbReference>
<feature type="transmembrane region" description="Helical" evidence="1">
    <location>
        <begin position="105"/>
        <end position="123"/>
    </location>
</feature>
<feature type="transmembrane region" description="Helical" evidence="1">
    <location>
        <begin position="12"/>
        <end position="30"/>
    </location>
</feature>
<dbReference type="EMBL" id="CP042467">
    <property type="protein sequence ID" value="QED27418.1"/>
    <property type="molecule type" value="Genomic_DNA"/>
</dbReference>
<dbReference type="Pfam" id="PF11028">
    <property type="entry name" value="TMEM260-like"/>
    <property type="match status" value="1"/>
</dbReference>
<proteinExistence type="predicted"/>
<feature type="transmembrane region" description="Helical" evidence="1">
    <location>
        <begin position="351"/>
        <end position="367"/>
    </location>
</feature>
<feature type="transmembrane region" description="Helical" evidence="1">
    <location>
        <begin position="198"/>
        <end position="215"/>
    </location>
</feature>
<protein>
    <submittedName>
        <fullName evidence="2">DUF2723 domain-containing protein</fullName>
    </submittedName>
</protein>
<dbReference type="KEGG" id="bbae:FRD01_09230"/>
<dbReference type="Proteomes" id="UP000321595">
    <property type="component" value="Chromosome"/>
</dbReference>
<dbReference type="InterPro" id="IPR052724">
    <property type="entry name" value="GT117_domain-containing"/>
</dbReference>
<feature type="transmembrane region" description="Helical" evidence="1">
    <location>
        <begin position="319"/>
        <end position="339"/>
    </location>
</feature>
<dbReference type="OrthoDB" id="9807602at2"/>
<feature type="transmembrane region" description="Helical" evidence="1">
    <location>
        <begin position="130"/>
        <end position="147"/>
    </location>
</feature>
<dbReference type="PANTHER" id="PTHR16214:SF3">
    <property type="entry name" value="TRANSMEMBRANE PROTEIN 260"/>
    <property type="match status" value="1"/>
</dbReference>
<dbReference type="PANTHER" id="PTHR16214">
    <property type="entry name" value="TRANSMEMBRANE PROTEIN 260"/>
    <property type="match status" value="1"/>
</dbReference>
<sequence length="615" mass="70634">MKEFWKDRETQIKLAVVLLPLIWFASLIRVKFTYGDGPELVMAAYLLGGPHPSGYPLFTMLAHIPSKLPIISPFYNVAFMLSALPTALTAGVMYNLGRELGVRQAFSAVLSLVWVFGATVAYLATRVEVYALHGLCVSLALLWLLRYQTTKDIKQARLAVLFVCLGLTNHLTTALLIIPVVVGLMVTDYKAILKPKNVAIFLGIAAACASVYLYLPWQAMANEGDRISWNDPQTFERFWFHVTGQEYSIFRGTSKIAKNMNDFVRNTENAYFPGIFVMAVLGAIEMAFKRWRFLVVLVIGFVSYLVYVATYTINDISTYYTTMHLLVILGAGVGIEWLVKQRFTEKQQYMVHGLLLGCLVWIGALMWRSSVNQWREALAEDMSSQVIADMQDPSIIFTSVDGHSFPMWYQRFVNHPEREQMLPIDTVMFGLANKTWYRDWFRDHFDWVKWPDEDVVASRRWQQWLIENNPDINFYVMLNGSYNVGGSFAVNRGWHFEVVRGRPDARAQRHGVHIYSARFKRFRSGTYFYDSSYEYEGGKDKIACVAEWRNNPQMNGTWKFFGPNNEEVVIPNHALPPKTDMSWEFLEIDQQTPGEWRCEVIVPGQPTMVTHFTVK</sequence>
<dbReference type="RefSeq" id="WP_146959103.1">
    <property type="nucleotide sequence ID" value="NZ_CP042467.1"/>
</dbReference>
<feature type="transmembrane region" description="Helical" evidence="1">
    <location>
        <begin position="293"/>
        <end position="313"/>
    </location>
</feature>
<gene>
    <name evidence="2" type="ORF">FRD01_09230</name>
</gene>
<name>A0A5B8XR02_9DELT</name>
<feature type="transmembrane region" description="Helical" evidence="1">
    <location>
        <begin position="74"/>
        <end position="93"/>
    </location>
</feature>
<evidence type="ECO:0000313" key="3">
    <source>
        <dbReference type="Proteomes" id="UP000321595"/>
    </source>
</evidence>
<keyword evidence="1" id="KW-0812">Transmembrane</keyword>
<dbReference type="AlphaFoldDB" id="A0A5B8XR02"/>
<evidence type="ECO:0000256" key="1">
    <source>
        <dbReference type="SAM" id="Phobius"/>
    </source>
</evidence>
<keyword evidence="3" id="KW-1185">Reference proteome</keyword>
<keyword evidence="1" id="KW-0472">Membrane</keyword>
<evidence type="ECO:0000313" key="2">
    <source>
        <dbReference type="EMBL" id="QED27418.1"/>
    </source>
</evidence>
<keyword evidence="1" id="KW-1133">Transmembrane helix</keyword>
<reference evidence="2 3" key="1">
    <citation type="submission" date="2019-08" db="EMBL/GenBank/DDBJ databases">
        <authorList>
            <person name="Liang Q."/>
        </authorList>
    </citation>
    <scope>NUCLEOTIDE SEQUENCE [LARGE SCALE GENOMIC DNA]</scope>
    <source>
        <strain evidence="2 3">V1718</strain>
    </source>
</reference>
<accession>A0A5B8XR02</accession>
<organism evidence="2 3">
    <name type="scientific">Microvenator marinus</name>
    <dbReference type="NCBI Taxonomy" id="2600177"/>
    <lineage>
        <taxon>Bacteria</taxon>
        <taxon>Deltaproteobacteria</taxon>
        <taxon>Bradymonadales</taxon>
        <taxon>Microvenatoraceae</taxon>
        <taxon>Microvenator</taxon>
    </lineage>
</organism>